<dbReference type="EC" id="2.7.13.3" evidence="2"/>
<dbReference type="InterPro" id="IPR003661">
    <property type="entry name" value="HisK_dim/P_dom"/>
</dbReference>
<dbReference type="Pfam" id="PF02518">
    <property type="entry name" value="HATPase_c"/>
    <property type="match status" value="1"/>
</dbReference>
<dbReference type="Gene3D" id="1.10.10.60">
    <property type="entry name" value="Homeodomain-like"/>
    <property type="match status" value="2"/>
</dbReference>
<accession>A0ABY6CMG6</accession>
<dbReference type="InterPro" id="IPR009057">
    <property type="entry name" value="Homeodomain-like_sf"/>
</dbReference>
<keyword evidence="3 6" id="KW-0597">Phosphoprotein</keyword>
<dbReference type="PRINTS" id="PR00344">
    <property type="entry name" value="BCTRLSENSOR"/>
</dbReference>
<dbReference type="SUPFAM" id="SSF52172">
    <property type="entry name" value="CheY-like"/>
    <property type="match status" value="1"/>
</dbReference>
<dbReference type="Gene3D" id="1.25.40.10">
    <property type="entry name" value="Tetratricopeptide repeat domain"/>
    <property type="match status" value="1"/>
</dbReference>
<keyword evidence="8" id="KW-0472">Membrane</keyword>
<dbReference type="SMART" id="SM00028">
    <property type="entry name" value="TPR"/>
    <property type="match status" value="4"/>
</dbReference>
<dbReference type="InterPro" id="IPR003594">
    <property type="entry name" value="HATPase_dom"/>
</dbReference>
<evidence type="ECO:0000259" key="10">
    <source>
        <dbReference type="PROSITE" id="PS50109"/>
    </source>
</evidence>
<dbReference type="Pfam" id="PF00072">
    <property type="entry name" value="Response_reg"/>
    <property type="match status" value="1"/>
</dbReference>
<dbReference type="InterPro" id="IPR004358">
    <property type="entry name" value="Sig_transdc_His_kin-like_C"/>
</dbReference>
<dbReference type="SUPFAM" id="SSF46689">
    <property type="entry name" value="Homeodomain-like"/>
    <property type="match status" value="1"/>
</dbReference>
<reference evidence="12" key="1">
    <citation type="submission" date="2022-09" db="EMBL/GenBank/DDBJ databases">
        <title>Comparative genomics and taxonomic characterization of three novel marine species of genus Reichenbachiella exhibiting antioxidant and polysaccharide degradation activities.</title>
        <authorList>
            <person name="Muhammad N."/>
            <person name="Lee Y.-J."/>
            <person name="Ko J."/>
            <person name="Kim S.-G."/>
        </authorList>
    </citation>
    <scope>NUCLEOTIDE SEQUENCE</scope>
    <source>
        <strain evidence="12">BKB1-1</strain>
    </source>
</reference>
<dbReference type="PROSITE" id="PS50110">
    <property type="entry name" value="RESPONSE_REGULATORY"/>
    <property type="match status" value="1"/>
</dbReference>
<feature type="domain" description="Response regulatory" evidence="11">
    <location>
        <begin position="689"/>
        <end position="804"/>
    </location>
</feature>
<feature type="domain" description="Histidine kinase" evidence="10">
    <location>
        <begin position="416"/>
        <end position="637"/>
    </location>
</feature>
<feature type="modified residue" description="4-aspartylphosphate" evidence="6">
    <location>
        <position position="737"/>
    </location>
</feature>
<sequence length="934" mass="107902">MTVLEEELAKAIMYSKKVQTDSCALILDKLETSYELLSSEQKLEYLYLRTDHTYETGNYLNSIEYARAYINLLEMHPTDSTKKEAILVYLGLNYYMIDELGLSIDTYYEALKIYQEKQDQFGIILCYLNLGKAYSDLKEYDKSLQYITKAIQGLKKLPEDSHRLSSWYSQLASVLISSNDLENARLYLDSALRSSENNNHINSLPEIYGKYGFMYKKKGEIQKAIENYQLAIDLAEELGDAFKKIELMNQLANTYNLNGYFDESISLLEPFLKEQLAQKSYQTRLTELETRLYYAYEGVGRYKDAIDLHEQFKYLRDSIKSLENFNQIKQASIRSMAAQHESENTLLKKQDELNQQTIKAQNTILISGLIVLLLVIIIAVIIYRASVINKKLSLENKRQADRLIQLDIAKSRFFANISHDLRTPMTLIMGGITQVLENKEVYLTAKAEKQLRIGLRNGERIIHLTNEINELIKLEDNKLAITPRYINVDEMLNLFVQMFSSAAEIKGVHLAYSRMISKGSTIIYADPYQFEKVLFNLITNGLKHIREKDSLTVSLSQEEDKLCISILDTGEGIPEENIPYIFDRYYQAPGTTFKTQEGFGIGLALVKEIIDKHNASIQVKSQLGTGTEFRIKIRQENIDPAEVTAFSKLDYSDDKRNLFRDIDEVETEAKPLVHIESIKNLSSNKRKKTILIVEDHPEVRDYIFDLISEYYTVLTASNGQRAIKVLEKESIDLIITDLMMPWFDGFELLDSLRQDDKLKKIPALVLSARTSEEDKEKVLNKGVNDILSKPFNPKELLVRIENLLNKKEWNNTKDEALFINNQETLDEVESSILKNVEQLILKKIDDPNLSVTYLSDQVFVSERKFYRLIKKLTNTTPYEYIKEVRLQYANKLIQEKKLSNSSEVARLIGMNNVSHFNTQFKKRFGKKPSELLQK</sequence>
<feature type="repeat" description="TPR" evidence="7">
    <location>
        <begin position="124"/>
        <end position="157"/>
    </location>
</feature>
<keyword evidence="7" id="KW-0802">TPR repeat</keyword>
<dbReference type="SUPFAM" id="SSF47384">
    <property type="entry name" value="Homodimeric domain of signal transducing histidine kinase"/>
    <property type="match status" value="1"/>
</dbReference>
<dbReference type="Proteomes" id="UP001065174">
    <property type="component" value="Chromosome"/>
</dbReference>
<feature type="transmembrane region" description="Helical" evidence="8">
    <location>
        <begin position="364"/>
        <end position="383"/>
    </location>
</feature>
<dbReference type="SUPFAM" id="SSF48452">
    <property type="entry name" value="TPR-like"/>
    <property type="match status" value="2"/>
</dbReference>
<organism evidence="12 13">
    <name type="scientific">Reichenbachiella agarivorans</name>
    <dbReference type="NCBI Taxonomy" id="2979464"/>
    <lineage>
        <taxon>Bacteria</taxon>
        <taxon>Pseudomonadati</taxon>
        <taxon>Bacteroidota</taxon>
        <taxon>Cytophagia</taxon>
        <taxon>Cytophagales</taxon>
        <taxon>Reichenbachiellaceae</taxon>
        <taxon>Reichenbachiella</taxon>
    </lineage>
</organism>
<dbReference type="InterPro" id="IPR011006">
    <property type="entry name" value="CheY-like_superfamily"/>
</dbReference>
<dbReference type="InterPro" id="IPR011990">
    <property type="entry name" value="TPR-like_helical_dom_sf"/>
</dbReference>
<dbReference type="PROSITE" id="PS01124">
    <property type="entry name" value="HTH_ARAC_FAMILY_2"/>
    <property type="match status" value="1"/>
</dbReference>
<keyword evidence="8" id="KW-0812">Transmembrane</keyword>
<dbReference type="PANTHER" id="PTHR43547">
    <property type="entry name" value="TWO-COMPONENT HISTIDINE KINASE"/>
    <property type="match status" value="1"/>
</dbReference>
<dbReference type="CDD" id="cd00082">
    <property type="entry name" value="HisKA"/>
    <property type="match status" value="1"/>
</dbReference>
<dbReference type="SUPFAM" id="SSF55874">
    <property type="entry name" value="ATPase domain of HSP90 chaperone/DNA topoisomerase II/histidine kinase"/>
    <property type="match status" value="1"/>
</dbReference>
<evidence type="ECO:0000313" key="13">
    <source>
        <dbReference type="Proteomes" id="UP001065174"/>
    </source>
</evidence>
<dbReference type="SMART" id="SM00448">
    <property type="entry name" value="REC"/>
    <property type="match status" value="1"/>
</dbReference>
<evidence type="ECO:0000256" key="1">
    <source>
        <dbReference type="ARBA" id="ARBA00000085"/>
    </source>
</evidence>
<keyword evidence="4" id="KW-0805">Transcription regulation</keyword>
<dbReference type="PANTHER" id="PTHR43547:SF2">
    <property type="entry name" value="HYBRID SIGNAL TRANSDUCTION HISTIDINE KINASE C"/>
    <property type="match status" value="1"/>
</dbReference>
<evidence type="ECO:0000259" key="9">
    <source>
        <dbReference type="PROSITE" id="PS01124"/>
    </source>
</evidence>
<dbReference type="SMART" id="SM00387">
    <property type="entry name" value="HATPase_c"/>
    <property type="match status" value="1"/>
</dbReference>
<evidence type="ECO:0000256" key="3">
    <source>
        <dbReference type="ARBA" id="ARBA00022553"/>
    </source>
</evidence>
<dbReference type="CDD" id="cd00075">
    <property type="entry name" value="HATPase"/>
    <property type="match status" value="1"/>
</dbReference>
<gene>
    <name evidence="12" type="ORF">N6H18_15245</name>
</gene>
<feature type="domain" description="HTH araC/xylS-type" evidence="9">
    <location>
        <begin position="834"/>
        <end position="934"/>
    </location>
</feature>
<evidence type="ECO:0000256" key="4">
    <source>
        <dbReference type="ARBA" id="ARBA00023015"/>
    </source>
</evidence>
<dbReference type="Gene3D" id="3.40.50.2300">
    <property type="match status" value="1"/>
</dbReference>
<evidence type="ECO:0000256" key="5">
    <source>
        <dbReference type="ARBA" id="ARBA00023163"/>
    </source>
</evidence>
<dbReference type="Gene3D" id="1.10.287.130">
    <property type="match status" value="1"/>
</dbReference>
<keyword evidence="8" id="KW-1133">Transmembrane helix</keyword>
<dbReference type="PROSITE" id="PS50005">
    <property type="entry name" value="TPR"/>
    <property type="match status" value="2"/>
</dbReference>
<dbReference type="SMART" id="SM00388">
    <property type="entry name" value="HisKA"/>
    <property type="match status" value="1"/>
</dbReference>
<dbReference type="Pfam" id="PF12833">
    <property type="entry name" value="HTH_18"/>
    <property type="match status" value="1"/>
</dbReference>
<proteinExistence type="predicted"/>
<dbReference type="InterPro" id="IPR036097">
    <property type="entry name" value="HisK_dim/P_sf"/>
</dbReference>
<dbReference type="InterPro" id="IPR019734">
    <property type="entry name" value="TPR_rpt"/>
</dbReference>
<dbReference type="Pfam" id="PF13181">
    <property type="entry name" value="TPR_8"/>
    <property type="match status" value="1"/>
</dbReference>
<dbReference type="SMART" id="SM00342">
    <property type="entry name" value="HTH_ARAC"/>
    <property type="match status" value="1"/>
</dbReference>
<dbReference type="EMBL" id="CP106679">
    <property type="protein sequence ID" value="UXP31704.1"/>
    <property type="molecule type" value="Genomic_DNA"/>
</dbReference>
<dbReference type="Pfam" id="PF13424">
    <property type="entry name" value="TPR_12"/>
    <property type="match status" value="1"/>
</dbReference>
<keyword evidence="5" id="KW-0804">Transcription</keyword>
<evidence type="ECO:0000256" key="7">
    <source>
        <dbReference type="PROSITE-ProRule" id="PRU00339"/>
    </source>
</evidence>
<dbReference type="InterPro" id="IPR018060">
    <property type="entry name" value="HTH_AraC"/>
</dbReference>
<evidence type="ECO:0000313" key="12">
    <source>
        <dbReference type="EMBL" id="UXP31704.1"/>
    </source>
</evidence>
<dbReference type="RefSeq" id="WP_262309143.1">
    <property type="nucleotide sequence ID" value="NZ_CP106679.1"/>
</dbReference>
<dbReference type="Gene3D" id="3.30.565.10">
    <property type="entry name" value="Histidine kinase-like ATPase, C-terminal domain"/>
    <property type="match status" value="1"/>
</dbReference>
<name>A0ABY6CMG6_9BACT</name>
<feature type="repeat" description="TPR" evidence="7">
    <location>
        <begin position="205"/>
        <end position="238"/>
    </location>
</feature>
<comment type="catalytic activity">
    <reaction evidence="1">
        <text>ATP + protein L-histidine = ADP + protein N-phospho-L-histidine.</text>
        <dbReference type="EC" id="2.7.13.3"/>
    </reaction>
</comment>
<evidence type="ECO:0000256" key="8">
    <source>
        <dbReference type="SAM" id="Phobius"/>
    </source>
</evidence>
<dbReference type="InterPro" id="IPR001789">
    <property type="entry name" value="Sig_transdc_resp-reg_receiver"/>
</dbReference>
<dbReference type="Pfam" id="PF00512">
    <property type="entry name" value="HisKA"/>
    <property type="match status" value="1"/>
</dbReference>
<evidence type="ECO:0000259" key="11">
    <source>
        <dbReference type="PROSITE" id="PS50110"/>
    </source>
</evidence>
<dbReference type="PROSITE" id="PS50109">
    <property type="entry name" value="HIS_KIN"/>
    <property type="match status" value="1"/>
</dbReference>
<evidence type="ECO:0000256" key="6">
    <source>
        <dbReference type="PROSITE-ProRule" id="PRU00169"/>
    </source>
</evidence>
<protein>
    <recommendedName>
        <fullName evidence="2">histidine kinase</fullName>
        <ecNumber evidence="2">2.7.13.3</ecNumber>
    </recommendedName>
</protein>
<keyword evidence="13" id="KW-1185">Reference proteome</keyword>
<dbReference type="InterPro" id="IPR005467">
    <property type="entry name" value="His_kinase_dom"/>
</dbReference>
<evidence type="ECO:0000256" key="2">
    <source>
        <dbReference type="ARBA" id="ARBA00012438"/>
    </source>
</evidence>
<dbReference type="InterPro" id="IPR036890">
    <property type="entry name" value="HATPase_C_sf"/>
</dbReference>